<name>A0A8J4TM59_CLAMG</name>
<comment type="caution">
    <text evidence="11">The sequence shown here is derived from an EMBL/GenBank/DDBJ whole genome shotgun (WGS) entry which is preliminary data.</text>
</comment>
<dbReference type="EMBL" id="QNUK01000129">
    <property type="protein sequence ID" value="KAF5900671.1"/>
    <property type="molecule type" value="Genomic_DNA"/>
</dbReference>
<dbReference type="PANTHER" id="PTHR24232">
    <property type="entry name" value="G-PROTEIN COUPLED RECEPTOR"/>
    <property type="match status" value="1"/>
</dbReference>
<keyword evidence="3 9" id="KW-1133">Transmembrane helix</keyword>
<evidence type="ECO:0000256" key="8">
    <source>
        <dbReference type="ARBA" id="ARBA00023224"/>
    </source>
</evidence>
<dbReference type="GO" id="GO:0007200">
    <property type="term" value="P:phospholipase C-activating G protein-coupled receptor signaling pathway"/>
    <property type="evidence" value="ECO:0007669"/>
    <property type="project" value="TreeGrafter"/>
</dbReference>
<keyword evidence="7" id="KW-0325">Glycoprotein</keyword>
<dbReference type="PROSITE" id="PS50262">
    <property type="entry name" value="G_PROTEIN_RECEP_F1_2"/>
    <property type="match status" value="1"/>
</dbReference>
<evidence type="ECO:0000256" key="6">
    <source>
        <dbReference type="ARBA" id="ARBA00023170"/>
    </source>
</evidence>
<evidence type="ECO:0000313" key="12">
    <source>
        <dbReference type="Proteomes" id="UP000727407"/>
    </source>
</evidence>
<evidence type="ECO:0000259" key="10">
    <source>
        <dbReference type="PROSITE" id="PS50262"/>
    </source>
</evidence>
<dbReference type="SUPFAM" id="SSF81321">
    <property type="entry name" value="Family A G protein-coupled receptor-like"/>
    <property type="match status" value="1"/>
</dbReference>
<dbReference type="Proteomes" id="UP000727407">
    <property type="component" value="Unassembled WGS sequence"/>
</dbReference>
<dbReference type="InterPro" id="IPR017452">
    <property type="entry name" value="GPCR_Rhodpsn_7TM"/>
</dbReference>
<dbReference type="GO" id="GO:0005886">
    <property type="term" value="C:plasma membrane"/>
    <property type="evidence" value="ECO:0007669"/>
    <property type="project" value="TreeGrafter"/>
</dbReference>
<proteinExistence type="predicted"/>
<dbReference type="Gene3D" id="1.20.1070.10">
    <property type="entry name" value="Rhodopsin 7-helix transmembrane proteins"/>
    <property type="match status" value="1"/>
</dbReference>
<reference evidence="11" key="1">
    <citation type="submission" date="2020-07" db="EMBL/GenBank/DDBJ databases">
        <title>Clarias magur genome sequencing, assembly and annotation.</title>
        <authorList>
            <person name="Kushwaha B."/>
            <person name="Kumar R."/>
            <person name="Das P."/>
            <person name="Joshi C.G."/>
            <person name="Kumar D."/>
            <person name="Nagpure N.S."/>
            <person name="Pandey M."/>
            <person name="Agarwal S."/>
            <person name="Srivastava S."/>
            <person name="Singh M."/>
            <person name="Sahoo L."/>
            <person name="Jayasankar P."/>
            <person name="Meher P.K."/>
            <person name="Koringa P.G."/>
            <person name="Iquebal M.A."/>
            <person name="Das S.P."/>
            <person name="Bit A."/>
            <person name="Patnaik S."/>
            <person name="Patel N."/>
            <person name="Shah T.M."/>
            <person name="Hinsu A."/>
            <person name="Jena J.K."/>
        </authorList>
    </citation>
    <scope>NUCLEOTIDE SEQUENCE</scope>
    <source>
        <strain evidence="11">CIFAMagur01</strain>
        <tissue evidence="11">Testis</tissue>
    </source>
</reference>
<organism evidence="11 12">
    <name type="scientific">Clarias magur</name>
    <name type="common">Asian catfish</name>
    <name type="synonym">Macropteronotus magur</name>
    <dbReference type="NCBI Taxonomy" id="1594786"/>
    <lineage>
        <taxon>Eukaryota</taxon>
        <taxon>Metazoa</taxon>
        <taxon>Chordata</taxon>
        <taxon>Craniata</taxon>
        <taxon>Vertebrata</taxon>
        <taxon>Euteleostomi</taxon>
        <taxon>Actinopterygii</taxon>
        <taxon>Neopterygii</taxon>
        <taxon>Teleostei</taxon>
        <taxon>Ostariophysi</taxon>
        <taxon>Siluriformes</taxon>
        <taxon>Clariidae</taxon>
        <taxon>Clarias</taxon>
    </lineage>
</organism>
<evidence type="ECO:0000256" key="4">
    <source>
        <dbReference type="ARBA" id="ARBA00023040"/>
    </source>
</evidence>
<evidence type="ECO:0000256" key="5">
    <source>
        <dbReference type="ARBA" id="ARBA00023136"/>
    </source>
</evidence>
<sequence>YLVMQTIEKVMNASFFFPNDGNTLSTLLCASIILTIIVLGVSLPINVYVLWLFITGLRNEVRSEFFSFNLSLCQILVCFSALLGLLNFILYKNYVNSTLYIFNFFFFILHCISRPFFQGCICVERFVAVNHPIIFLKYKPLRYRTALSLVAWIIFLGFSVLCSFLPIRNTLSYIVLPEYILLFSIKILCSIAVLKALRKPRPGEKLNKKDAESNRMKKKAFR</sequence>
<feature type="transmembrane region" description="Helical" evidence="9">
    <location>
        <begin position="179"/>
        <end position="197"/>
    </location>
</feature>
<evidence type="ECO:0000256" key="1">
    <source>
        <dbReference type="ARBA" id="ARBA00004141"/>
    </source>
</evidence>
<feature type="non-terminal residue" evidence="11">
    <location>
        <position position="222"/>
    </location>
</feature>
<keyword evidence="5 9" id="KW-0472">Membrane</keyword>
<comment type="subcellular location">
    <subcellularLocation>
        <location evidence="1">Membrane</location>
        <topology evidence="1">Multi-pass membrane protein</topology>
    </subcellularLocation>
</comment>
<keyword evidence="4" id="KW-0297">G-protein coupled receptor</keyword>
<keyword evidence="6 11" id="KW-0675">Receptor</keyword>
<evidence type="ECO:0000256" key="3">
    <source>
        <dbReference type="ARBA" id="ARBA00022989"/>
    </source>
</evidence>
<protein>
    <submittedName>
        <fullName evidence="11">Uracil nucleotide/cysteinyl leukotriene receptor-like</fullName>
    </submittedName>
</protein>
<feature type="transmembrane region" description="Helical" evidence="9">
    <location>
        <begin position="24"/>
        <end position="54"/>
    </location>
</feature>
<feature type="transmembrane region" description="Helical" evidence="9">
    <location>
        <begin position="66"/>
        <end position="91"/>
    </location>
</feature>
<dbReference type="GO" id="GO:0035025">
    <property type="term" value="P:positive regulation of Rho protein signal transduction"/>
    <property type="evidence" value="ECO:0007669"/>
    <property type="project" value="TreeGrafter"/>
</dbReference>
<dbReference type="GO" id="GO:0004930">
    <property type="term" value="F:G protein-coupled receptor activity"/>
    <property type="evidence" value="ECO:0007669"/>
    <property type="project" value="UniProtKB-KW"/>
</dbReference>
<keyword evidence="12" id="KW-1185">Reference proteome</keyword>
<accession>A0A8J4TM59</accession>
<evidence type="ECO:0000313" key="11">
    <source>
        <dbReference type="EMBL" id="KAF5900671.1"/>
    </source>
</evidence>
<evidence type="ECO:0000256" key="9">
    <source>
        <dbReference type="SAM" id="Phobius"/>
    </source>
</evidence>
<evidence type="ECO:0000256" key="2">
    <source>
        <dbReference type="ARBA" id="ARBA00022692"/>
    </source>
</evidence>
<gene>
    <name evidence="11" type="ORF">DAT39_009585</name>
</gene>
<keyword evidence="2 9" id="KW-0812">Transmembrane</keyword>
<feature type="domain" description="G-protein coupled receptors family 1 profile" evidence="10">
    <location>
        <begin position="45"/>
        <end position="222"/>
    </location>
</feature>
<feature type="transmembrane region" description="Helical" evidence="9">
    <location>
        <begin position="146"/>
        <end position="167"/>
    </location>
</feature>
<dbReference type="AlphaFoldDB" id="A0A8J4TM59"/>
<evidence type="ECO:0000256" key="7">
    <source>
        <dbReference type="ARBA" id="ARBA00023180"/>
    </source>
</evidence>
<dbReference type="PANTHER" id="PTHR24232:SF85">
    <property type="entry name" value="G-PROTEIN COUPLED RECEPTOR 4"/>
    <property type="match status" value="1"/>
</dbReference>
<dbReference type="InterPro" id="IPR000276">
    <property type="entry name" value="GPCR_Rhodpsn"/>
</dbReference>
<dbReference type="Pfam" id="PF00001">
    <property type="entry name" value="7tm_1"/>
    <property type="match status" value="1"/>
</dbReference>
<dbReference type="OrthoDB" id="8747610at2759"/>
<feature type="non-terminal residue" evidence="11">
    <location>
        <position position="1"/>
    </location>
</feature>
<keyword evidence="8" id="KW-0807">Transducer</keyword>
<feature type="transmembrane region" description="Helical" evidence="9">
    <location>
        <begin position="97"/>
        <end position="117"/>
    </location>
</feature>